<dbReference type="Pfam" id="PF26178">
    <property type="entry name" value="PI-PLC_cat"/>
    <property type="match status" value="1"/>
</dbReference>
<dbReference type="Proteomes" id="UP001055658">
    <property type="component" value="Chromosome"/>
</dbReference>
<dbReference type="RefSeq" id="WP_252085577.1">
    <property type="nucleotide sequence ID" value="NZ_CP092418.1"/>
</dbReference>
<keyword evidence="7" id="KW-1185">Reference proteome</keyword>
<protein>
    <recommendedName>
        <fullName evidence="5">C-type lectin domain-containing protein</fullName>
    </recommendedName>
</protein>
<evidence type="ECO:0000256" key="2">
    <source>
        <dbReference type="ARBA" id="ARBA00022692"/>
    </source>
</evidence>
<dbReference type="PROSITE" id="PS50041">
    <property type="entry name" value="C_TYPE_LECTIN_2"/>
    <property type="match status" value="1"/>
</dbReference>
<keyword evidence="3" id="KW-1133">Transmembrane helix</keyword>
<evidence type="ECO:0000313" key="7">
    <source>
        <dbReference type="Proteomes" id="UP001055658"/>
    </source>
</evidence>
<evidence type="ECO:0000259" key="5">
    <source>
        <dbReference type="PROSITE" id="PS50041"/>
    </source>
</evidence>
<dbReference type="Gene3D" id="3.10.100.10">
    <property type="entry name" value="Mannose-Binding Protein A, subunit A"/>
    <property type="match status" value="1"/>
</dbReference>
<organism evidence="6 7">
    <name type="scientific">Microbulbifer variabilis</name>
    <dbReference type="NCBI Taxonomy" id="266805"/>
    <lineage>
        <taxon>Bacteria</taxon>
        <taxon>Pseudomonadati</taxon>
        <taxon>Pseudomonadota</taxon>
        <taxon>Gammaproteobacteria</taxon>
        <taxon>Cellvibrionales</taxon>
        <taxon>Microbulbiferaceae</taxon>
        <taxon>Microbulbifer</taxon>
    </lineage>
</organism>
<proteinExistence type="predicted"/>
<accession>A0ABY4VG11</accession>
<dbReference type="EMBL" id="CP092418">
    <property type="protein sequence ID" value="USD23231.1"/>
    <property type="molecule type" value="Genomic_DNA"/>
</dbReference>
<evidence type="ECO:0000256" key="1">
    <source>
        <dbReference type="ARBA" id="ARBA00004370"/>
    </source>
</evidence>
<dbReference type="InterPro" id="IPR017946">
    <property type="entry name" value="PLC-like_Pdiesterase_TIM-brl"/>
</dbReference>
<dbReference type="InterPro" id="IPR051008">
    <property type="entry name" value="Telomere_Capping_Maintenance"/>
</dbReference>
<dbReference type="InterPro" id="IPR001304">
    <property type="entry name" value="C-type_lectin-like"/>
</dbReference>
<dbReference type="PANTHER" id="PTHR35518">
    <property type="entry name" value="MAINTENANCE OF TELOMOERE CAPPING"/>
    <property type="match status" value="1"/>
</dbReference>
<dbReference type="InterPro" id="IPR016186">
    <property type="entry name" value="C-type_lectin-like/link_sf"/>
</dbReference>
<keyword evidence="4" id="KW-0472">Membrane</keyword>
<gene>
    <name evidence="6" type="ORF">MJO52_08860</name>
</gene>
<dbReference type="PROSITE" id="PS50007">
    <property type="entry name" value="PIPLC_X_DOMAIN"/>
    <property type="match status" value="1"/>
</dbReference>
<sequence length="430" mass="47780">MTIKKQMIKLSLYGRLVILMVGLFLVPGVKSTTTQGVIQLSLQEQLDKDVPFNHSQWVGTHNSYNAREWDSAYWADPNQDISIFDQLNSGVRELTLDVGDYGTFFGENQLRLCHGVCFGGEKKFRRGLESIVRWLEEGNVQSVILLKLEINSDHYGQIASQLRAELGSYLYEASLSGGGSNRCAGLPVDSLSKQNVLDSGKNIVVVNTDLICPQSGSFRSVVHLGLQYQGFHKDKFSKPTDPNTCELMTTSASKQMTRLHDPSTLYGIGSGGKGPQDKEITESNVKNYLSCGLNIFEMFWFNGDGSAGHLEPEDLLWSWEGTEPNNWNGNEHCAISKANGRFNDVVCSKSYRFACRDEGDWKITAADADWSQGEVACKYEYPGSVFDVPFNGYDNARLMSAKIGAGASTVWLAYHDLNQEGLWQKGVNKQ</sequence>
<feature type="domain" description="C-type lectin" evidence="5">
    <location>
        <begin position="300"/>
        <end position="356"/>
    </location>
</feature>
<keyword evidence="2" id="KW-0812">Transmembrane</keyword>
<evidence type="ECO:0000313" key="6">
    <source>
        <dbReference type="EMBL" id="USD23231.1"/>
    </source>
</evidence>
<dbReference type="PANTHER" id="PTHR35518:SF2">
    <property type="entry name" value="MAINTENANCE OF TELOMERE CAPPING PROTEIN 6"/>
    <property type="match status" value="1"/>
</dbReference>
<dbReference type="InterPro" id="IPR016187">
    <property type="entry name" value="CTDL_fold"/>
</dbReference>
<name>A0ABY4VG11_9GAMM</name>
<evidence type="ECO:0000256" key="4">
    <source>
        <dbReference type="ARBA" id="ARBA00023136"/>
    </source>
</evidence>
<dbReference type="SUPFAM" id="SSF51695">
    <property type="entry name" value="PLC-like phosphodiesterases"/>
    <property type="match status" value="1"/>
</dbReference>
<dbReference type="Gene3D" id="3.20.20.190">
    <property type="entry name" value="Phosphatidylinositol (PI) phosphodiesterase"/>
    <property type="match status" value="1"/>
</dbReference>
<reference evidence="6" key="1">
    <citation type="submission" date="2022-02" db="EMBL/GenBank/DDBJ databases">
        <title>Coral-associated bacteria.</title>
        <authorList>
            <person name="Tang K."/>
            <person name="Wang X."/>
        </authorList>
    </citation>
    <scope>NUCLEOTIDE SEQUENCE</scope>
    <source>
        <strain evidence="6">SCSIO 43006</strain>
    </source>
</reference>
<evidence type="ECO:0000256" key="3">
    <source>
        <dbReference type="ARBA" id="ARBA00022989"/>
    </source>
</evidence>
<dbReference type="SUPFAM" id="SSF56436">
    <property type="entry name" value="C-type lectin-like"/>
    <property type="match status" value="1"/>
</dbReference>
<comment type="subcellular location">
    <subcellularLocation>
        <location evidence="1">Membrane</location>
    </subcellularLocation>
</comment>